<protein>
    <recommendedName>
        <fullName evidence="4">Cytochrome P450</fullName>
    </recommendedName>
</protein>
<evidence type="ECO:0000313" key="3">
    <source>
        <dbReference type="Proteomes" id="UP001499990"/>
    </source>
</evidence>
<dbReference type="PANTHER" id="PTHR46696">
    <property type="entry name" value="P450, PUTATIVE (EUROFUNG)-RELATED"/>
    <property type="match status" value="1"/>
</dbReference>
<proteinExistence type="inferred from homology"/>
<evidence type="ECO:0000313" key="2">
    <source>
        <dbReference type="EMBL" id="GAA3377402.1"/>
    </source>
</evidence>
<evidence type="ECO:0000256" key="1">
    <source>
        <dbReference type="ARBA" id="ARBA00010617"/>
    </source>
</evidence>
<evidence type="ECO:0008006" key="4">
    <source>
        <dbReference type="Google" id="ProtNLM"/>
    </source>
</evidence>
<comment type="caution">
    <text evidence="2">The sequence shown here is derived from an EMBL/GenBank/DDBJ whole genome shotgun (WGS) entry which is preliminary data.</text>
</comment>
<comment type="similarity">
    <text evidence="1">Belongs to the cytochrome P450 family.</text>
</comment>
<dbReference type="EMBL" id="BAAAYL010000001">
    <property type="protein sequence ID" value="GAA3377402.1"/>
    <property type="molecule type" value="Genomic_DNA"/>
</dbReference>
<reference evidence="3" key="1">
    <citation type="journal article" date="2019" name="Int. J. Syst. Evol. Microbiol.">
        <title>The Global Catalogue of Microorganisms (GCM) 10K type strain sequencing project: providing services to taxonomists for standard genome sequencing and annotation.</title>
        <authorList>
            <consortium name="The Broad Institute Genomics Platform"/>
            <consortium name="The Broad Institute Genome Sequencing Center for Infectious Disease"/>
            <person name="Wu L."/>
            <person name="Ma J."/>
        </authorList>
    </citation>
    <scope>NUCLEOTIDE SEQUENCE [LARGE SCALE GENOMIC DNA]</scope>
    <source>
        <strain evidence="3">JCM 9651</strain>
    </source>
</reference>
<dbReference type="PRINTS" id="PR00359">
    <property type="entry name" value="BP450"/>
</dbReference>
<gene>
    <name evidence="2" type="ORF">GCM10020367_52960</name>
</gene>
<organism evidence="2 3">
    <name type="scientific">Streptomyces sannanensis</name>
    <dbReference type="NCBI Taxonomy" id="285536"/>
    <lineage>
        <taxon>Bacteria</taxon>
        <taxon>Bacillati</taxon>
        <taxon>Actinomycetota</taxon>
        <taxon>Actinomycetes</taxon>
        <taxon>Kitasatosporales</taxon>
        <taxon>Streptomycetaceae</taxon>
        <taxon>Streptomyces</taxon>
    </lineage>
</organism>
<dbReference type="Gene3D" id="1.10.630.10">
    <property type="entry name" value="Cytochrome P450"/>
    <property type="match status" value="1"/>
</dbReference>
<sequence length="81" mass="8963">MPGGGGNHDPSRFDIRRDVRGHVSFGHGIHYCLEAPSARLEARIAVKSLLERCPHLATDPADLAWRTGLLIRGPESLPVRW</sequence>
<accession>A0ABP6SI12</accession>
<dbReference type="InterPro" id="IPR036396">
    <property type="entry name" value="Cyt_P450_sf"/>
</dbReference>
<dbReference type="InterPro" id="IPR002397">
    <property type="entry name" value="Cyt_P450_B"/>
</dbReference>
<dbReference type="PANTHER" id="PTHR46696:SF1">
    <property type="entry name" value="CYTOCHROME P450 YJIB-RELATED"/>
    <property type="match status" value="1"/>
</dbReference>
<dbReference type="SUPFAM" id="SSF48264">
    <property type="entry name" value="Cytochrome P450"/>
    <property type="match status" value="1"/>
</dbReference>
<name>A0ABP6SI12_9ACTN</name>
<dbReference type="Proteomes" id="UP001499990">
    <property type="component" value="Unassembled WGS sequence"/>
</dbReference>
<keyword evidence="3" id="KW-1185">Reference proteome</keyword>